<proteinExistence type="predicted"/>
<dbReference type="EMBL" id="MFLZ01000017">
    <property type="protein sequence ID" value="OGG79853.1"/>
    <property type="molecule type" value="Genomic_DNA"/>
</dbReference>
<evidence type="ECO:0000313" key="1">
    <source>
        <dbReference type="EMBL" id="OGG79853.1"/>
    </source>
</evidence>
<gene>
    <name evidence="1" type="ORF">A3A39_04680</name>
</gene>
<evidence type="ECO:0000313" key="2">
    <source>
        <dbReference type="Proteomes" id="UP000177372"/>
    </source>
</evidence>
<dbReference type="Proteomes" id="UP000177372">
    <property type="component" value="Unassembled WGS sequence"/>
</dbReference>
<protein>
    <submittedName>
        <fullName evidence="1">Uncharacterized protein</fullName>
    </submittedName>
</protein>
<organism evidence="1 2">
    <name type="scientific">Candidatus Kaiserbacteria bacterium RIFCSPLOWO2_01_FULL_54_13</name>
    <dbReference type="NCBI Taxonomy" id="1798512"/>
    <lineage>
        <taxon>Bacteria</taxon>
        <taxon>Candidatus Kaiseribacteriota</taxon>
    </lineage>
</organism>
<sequence>MATEQYRFEKYRSKKDTVTVSASSIEEEWLGRGRYADVVRAPLKVEYVGRERIVTLALKKYKDRKDVDVEFLRNLQKTYDKCRGLGLPVLPTFRLDPKKRTVATTDWTENKTYDVGGYGNVHESEGTKKIARINNVGPLAKSIFSAAVTAARNKLEIAGDAYYFRFPKTGGEVYVNFAIGDVDGIIDPPVSSEESPELARYNLESAHYALYWWLRNHLPHDEKIRDSYLKQIKEMYEEQSRSIQ</sequence>
<name>A0A1F6F1Z0_9BACT</name>
<dbReference type="AlphaFoldDB" id="A0A1F6F1Z0"/>
<comment type="caution">
    <text evidence="1">The sequence shown here is derived from an EMBL/GenBank/DDBJ whole genome shotgun (WGS) entry which is preliminary data.</text>
</comment>
<reference evidence="1 2" key="1">
    <citation type="journal article" date="2016" name="Nat. Commun.">
        <title>Thousands of microbial genomes shed light on interconnected biogeochemical processes in an aquifer system.</title>
        <authorList>
            <person name="Anantharaman K."/>
            <person name="Brown C.T."/>
            <person name="Hug L.A."/>
            <person name="Sharon I."/>
            <person name="Castelle C.J."/>
            <person name="Probst A.J."/>
            <person name="Thomas B.C."/>
            <person name="Singh A."/>
            <person name="Wilkins M.J."/>
            <person name="Karaoz U."/>
            <person name="Brodie E.L."/>
            <person name="Williams K.H."/>
            <person name="Hubbard S.S."/>
            <person name="Banfield J.F."/>
        </authorList>
    </citation>
    <scope>NUCLEOTIDE SEQUENCE [LARGE SCALE GENOMIC DNA]</scope>
</reference>
<accession>A0A1F6F1Z0</accession>